<evidence type="ECO:0000313" key="1">
    <source>
        <dbReference type="EMBL" id="GMI49321.1"/>
    </source>
</evidence>
<accession>A0A9W7GPA4</accession>
<gene>
    <name evidence="1" type="ORF">TrCOL_g11630</name>
</gene>
<proteinExistence type="predicted"/>
<evidence type="ECO:0000313" key="2">
    <source>
        <dbReference type="Proteomes" id="UP001165065"/>
    </source>
</evidence>
<dbReference type="Proteomes" id="UP001165065">
    <property type="component" value="Unassembled WGS sequence"/>
</dbReference>
<dbReference type="AlphaFoldDB" id="A0A9W7GPA4"/>
<comment type="caution">
    <text evidence="1">The sequence shown here is derived from an EMBL/GenBank/DDBJ whole genome shotgun (WGS) entry which is preliminary data.</text>
</comment>
<organism evidence="1 2">
    <name type="scientific">Triparma columacea</name>
    <dbReference type="NCBI Taxonomy" id="722753"/>
    <lineage>
        <taxon>Eukaryota</taxon>
        <taxon>Sar</taxon>
        <taxon>Stramenopiles</taxon>
        <taxon>Ochrophyta</taxon>
        <taxon>Bolidophyceae</taxon>
        <taxon>Parmales</taxon>
        <taxon>Triparmaceae</taxon>
        <taxon>Triparma</taxon>
    </lineage>
</organism>
<reference evidence="2" key="1">
    <citation type="journal article" date="2023" name="Commun. Biol.">
        <title>Genome analysis of Parmales, the sister group of diatoms, reveals the evolutionary specialization of diatoms from phago-mixotrophs to photoautotrophs.</title>
        <authorList>
            <person name="Ban H."/>
            <person name="Sato S."/>
            <person name="Yoshikawa S."/>
            <person name="Yamada K."/>
            <person name="Nakamura Y."/>
            <person name="Ichinomiya M."/>
            <person name="Sato N."/>
            <person name="Blanc-Mathieu R."/>
            <person name="Endo H."/>
            <person name="Kuwata A."/>
            <person name="Ogata H."/>
        </authorList>
    </citation>
    <scope>NUCLEOTIDE SEQUENCE [LARGE SCALE GENOMIC DNA]</scope>
</reference>
<name>A0A9W7GPA4_9STRA</name>
<protein>
    <submittedName>
        <fullName evidence="1">Uncharacterized protein</fullName>
    </submittedName>
</protein>
<dbReference type="OrthoDB" id="10565435at2759"/>
<sequence>MPITAHDAVRCAAGITGTHPVLHWDLHERRRQLAIESSNRAMSGIATYTSQMAGASANMARITDAATVTRKRWRSREPRSVWGKINKRRPALNASDIFEVNHKMDSISPYHARAMVMEEEDFWDDMEEDLFWDDLATVTDELSWTPDVSSSSSSDSDSEWESVAAFDPTADSSETGWEVVESAVPSFADVLRRRSKCSSNASKATDTTDNSVVVTKAPVLANVKRGISNEEEDDFLYDVYDDRKMQRGGKAKHRFKRERKK</sequence>
<dbReference type="EMBL" id="BRYA01000490">
    <property type="protein sequence ID" value="GMI49321.1"/>
    <property type="molecule type" value="Genomic_DNA"/>
</dbReference>
<keyword evidence="2" id="KW-1185">Reference proteome</keyword>